<evidence type="ECO:0000313" key="1">
    <source>
        <dbReference type="EMBL" id="PIW18869.1"/>
    </source>
</evidence>
<evidence type="ECO:0000313" key="2">
    <source>
        <dbReference type="Proteomes" id="UP000231019"/>
    </source>
</evidence>
<gene>
    <name evidence="1" type="ORF">COW36_03120</name>
</gene>
<dbReference type="Proteomes" id="UP000231019">
    <property type="component" value="Unassembled WGS sequence"/>
</dbReference>
<dbReference type="EMBL" id="PFFQ01000008">
    <property type="protein sequence ID" value="PIW18869.1"/>
    <property type="molecule type" value="Genomic_DNA"/>
</dbReference>
<sequence length="28" mass="3427">MIRKEFAEEINKVYTKAVFWSRSYCILT</sequence>
<feature type="non-terminal residue" evidence="1">
    <location>
        <position position="28"/>
    </location>
</feature>
<proteinExistence type="predicted"/>
<name>A0A2M7G9T4_9BACT</name>
<comment type="caution">
    <text evidence="1">The sequence shown here is derived from an EMBL/GenBank/DDBJ whole genome shotgun (WGS) entry which is preliminary data.</text>
</comment>
<organism evidence="1 2">
    <name type="scientific">bacterium (Candidatus Blackallbacteria) CG17_big_fil_post_rev_8_21_14_2_50_48_46</name>
    <dbReference type="NCBI Taxonomy" id="2014261"/>
    <lineage>
        <taxon>Bacteria</taxon>
        <taxon>Candidatus Blackallbacteria</taxon>
    </lineage>
</organism>
<accession>A0A2M7G9T4</accession>
<reference evidence="1 2" key="1">
    <citation type="submission" date="2017-09" db="EMBL/GenBank/DDBJ databases">
        <title>Depth-based differentiation of microbial function through sediment-hosted aquifers and enrichment of novel symbionts in the deep terrestrial subsurface.</title>
        <authorList>
            <person name="Probst A.J."/>
            <person name="Ladd B."/>
            <person name="Jarett J.K."/>
            <person name="Geller-Mcgrath D.E."/>
            <person name="Sieber C.M."/>
            <person name="Emerson J.B."/>
            <person name="Anantharaman K."/>
            <person name="Thomas B.C."/>
            <person name="Malmstrom R."/>
            <person name="Stieglmeier M."/>
            <person name="Klingl A."/>
            <person name="Woyke T."/>
            <person name="Ryan C.M."/>
            <person name="Banfield J.F."/>
        </authorList>
    </citation>
    <scope>NUCLEOTIDE SEQUENCE [LARGE SCALE GENOMIC DNA]</scope>
    <source>
        <strain evidence="1">CG17_big_fil_post_rev_8_21_14_2_50_48_46</strain>
    </source>
</reference>
<protein>
    <submittedName>
        <fullName evidence="1">IS200/IS605 family transposase</fullName>
    </submittedName>
</protein>
<dbReference type="AlphaFoldDB" id="A0A2M7G9T4"/>